<evidence type="ECO:0000256" key="4">
    <source>
        <dbReference type="ARBA" id="ARBA00022806"/>
    </source>
</evidence>
<evidence type="ECO:0000256" key="5">
    <source>
        <dbReference type="ARBA" id="ARBA00022840"/>
    </source>
</evidence>
<evidence type="ECO:0000259" key="7">
    <source>
        <dbReference type="Pfam" id="PF13086"/>
    </source>
</evidence>
<dbReference type="InterPro" id="IPR050534">
    <property type="entry name" value="Coronavir_polyprotein_1ab"/>
</dbReference>
<dbReference type="Pfam" id="PF10881">
    <property type="entry name" value="DUF2726"/>
    <property type="match status" value="1"/>
</dbReference>
<dbReference type="Pfam" id="PF13087">
    <property type="entry name" value="AAA_12"/>
    <property type="match status" value="2"/>
</dbReference>
<evidence type="ECO:0000256" key="2">
    <source>
        <dbReference type="ARBA" id="ARBA00022741"/>
    </source>
</evidence>
<comment type="similarity">
    <text evidence="1">Belongs to the DNA2/NAM7 helicase family.</text>
</comment>
<dbReference type="InterPro" id="IPR041679">
    <property type="entry name" value="DNA2/NAM7-like_C"/>
</dbReference>
<dbReference type="PANTHER" id="PTHR43788:SF8">
    <property type="entry name" value="DNA-BINDING PROTEIN SMUBP-2"/>
    <property type="match status" value="1"/>
</dbReference>
<gene>
    <name evidence="9" type="ORF">E2L00_01530</name>
</gene>
<dbReference type="EMBL" id="SOYS01000001">
    <property type="protein sequence ID" value="NIY46242.1"/>
    <property type="molecule type" value="Genomic_DNA"/>
</dbReference>
<proteinExistence type="inferred from homology"/>
<dbReference type="InterPro" id="IPR024402">
    <property type="entry name" value="DUF2726"/>
</dbReference>
<accession>A0ABX0VGF4</accession>
<feature type="domain" description="DNA2/NAM7 helicase-like C-terminal" evidence="8">
    <location>
        <begin position="537"/>
        <end position="584"/>
    </location>
</feature>
<keyword evidence="2" id="KW-0547">Nucleotide-binding</keyword>
<dbReference type="CDD" id="cd18808">
    <property type="entry name" value="SF1_C_Upf1"/>
    <property type="match status" value="1"/>
</dbReference>
<name>A0ABX0VGF4_9ENTR</name>
<feature type="domain" description="DNA2/NAM7 helicase helicase" evidence="7">
    <location>
        <begin position="178"/>
        <end position="256"/>
    </location>
</feature>
<keyword evidence="5" id="KW-0067">ATP-binding</keyword>
<reference evidence="9 10" key="1">
    <citation type="journal article" date="2020" name="Microorganisms">
        <title>Polyphasic Characterisation of Cedecea colo sp. nov., a New Enteric Bacterium Isolated from the Koala Hindgut.</title>
        <authorList>
            <person name="Boath J.M."/>
            <person name="Dakhal S."/>
            <person name="Van T.T.H."/>
            <person name="Moore R.J."/>
            <person name="Dekiwadia C."/>
            <person name="Macreadie I.G."/>
        </authorList>
    </citation>
    <scope>NUCLEOTIDE SEQUENCE [LARGE SCALE GENOMIC DNA]</scope>
    <source>
        <strain evidence="9 10">ZA</strain>
    </source>
</reference>
<feature type="domain" description="DUF2726" evidence="6">
    <location>
        <begin position="784"/>
        <end position="877"/>
    </location>
</feature>
<evidence type="ECO:0000313" key="10">
    <source>
        <dbReference type="Proteomes" id="UP000697927"/>
    </source>
</evidence>
<dbReference type="Gene3D" id="3.40.50.300">
    <property type="entry name" value="P-loop containing nucleotide triphosphate hydrolases"/>
    <property type="match status" value="2"/>
</dbReference>
<evidence type="ECO:0000256" key="3">
    <source>
        <dbReference type="ARBA" id="ARBA00022801"/>
    </source>
</evidence>
<dbReference type="RefSeq" id="WP_167606050.1">
    <property type="nucleotide sequence ID" value="NZ_SOYS01000001.1"/>
</dbReference>
<comment type="caution">
    <text evidence="9">The sequence shown here is derived from an EMBL/GenBank/DDBJ whole genome shotgun (WGS) entry which is preliminary data.</text>
</comment>
<dbReference type="PANTHER" id="PTHR43788">
    <property type="entry name" value="DNA2/NAM7 HELICASE FAMILY MEMBER"/>
    <property type="match status" value="1"/>
</dbReference>
<keyword evidence="3" id="KW-0378">Hydrolase</keyword>
<dbReference type="Gene3D" id="3.40.960.10">
    <property type="entry name" value="VSR Endonuclease"/>
    <property type="match status" value="1"/>
</dbReference>
<dbReference type="InterPro" id="IPR027417">
    <property type="entry name" value="P-loop_NTPase"/>
</dbReference>
<organism evidence="9 10">
    <name type="scientific">Cedecea colo</name>
    <dbReference type="NCBI Taxonomy" id="2552946"/>
    <lineage>
        <taxon>Bacteria</taxon>
        <taxon>Pseudomonadati</taxon>
        <taxon>Pseudomonadota</taxon>
        <taxon>Gammaproteobacteria</taxon>
        <taxon>Enterobacterales</taxon>
        <taxon>Enterobacteriaceae</taxon>
        <taxon>Cedecea</taxon>
    </lineage>
</organism>
<evidence type="ECO:0000259" key="8">
    <source>
        <dbReference type="Pfam" id="PF13087"/>
    </source>
</evidence>
<sequence length="897" mass="100572">MVIVYVDGEDKSAQIADWTLRYDNNKQCLQLTCHFPSGKAFTRPFSVCRVEPATLATGTLLIRKDRPETQLIERAEIIGNKYALIYYPNAERCYVMKAGEVQILPATSLKNNAVFTYFREVAEQRLRRASRDKKPIAENTLRQMDKILAHPDTALEAYCCGKNTVRSAPDNFIYPFGLNESQMKAVEQAFSAQISVIEGPPGTGKTQTILNILANILMRNGSVAIVSNNNTAVDNVYDKLAKVKLDYVAARLGSAENRLRFFAGQPEMPQEPPASAPGIDAITGQLTRLKNYLCAQNDVAQLRAEIDELGIEDKYLSQWLYSHGITTLPEVERYGLTPDKITDLMAFLQSLTANRIGLRDRLTLLFRFGIVKTQLLNTAAKRQAMFFALQRHYYLTRLRQARDALAKSEQVLQDNDVAELQQNLTQDSMAFLRTHLWQSIVPNNTLSDSNYQKNFADFLKRYPVTGSSTHSIINSLAPGTLLDYVIIDEASQQDIIPGILALACARNVIVVGDRKQLAHVPEDIALPAPAPHYDCVSHSLLDSLIALYNDALPVTLLKEHYRCHPKIIQFCNKQFYDNQLIAMTRDGGEPALSLVVTAKGNHTRHNSNLRELESLTALDWDEAGSRGFIAPYNAQVNLSNRTLPADFVSATVHKFQGRECEEIVFSTVLDKKANRQALAFVDDPQLINVAVSRAQKRFTLVTGDNVFAGNNRHIAALIRYMSYYADEGQVHYSPVVSAFDLLYEEYDRSLEKLKARLDPNDSGFRSEQIAAQLINDALKQPAYRVLTVHAQVPLRQLIACLDNRFTARQRDFMVQGASCDFVFYYRVGKSPLAVIEVDGGHHDSHEQRERDALKEAILGECGIALLRLKTIDSRIEDKIVAFLTTVMQEGAVEEGVL</sequence>
<protein>
    <submittedName>
        <fullName evidence="9">DUF2726 domain-containing protein</fullName>
    </submittedName>
</protein>
<feature type="domain" description="DNA2/NAM7 helicase-like C-terminal" evidence="8">
    <location>
        <begin position="624"/>
        <end position="701"/>
    </location>
</feature>
<evidence type="ECO:0000313" key="9">
    <source>
        <dbReference type="EMBL" id="NIY46242.1"/>
    </source>
</evidence>
<dbReference type="Proteomes" id="UP000697927">
    <property type="component" value="Unassembled WGS sequence"/>
</dbReference>
<keyword evidence="10" id="KW-1185">Reference proteome</keyword>
<keyword evidence="4" id="KW-0347">Helicase</keyword>
<dbReference type="InterPro" id="IPR047187">
    <property type="entry name" value="SF1_C_Upf1"/>
</dbReference>
<dbReference type="Pfam" id="PF13086">
    <property type="entry name" value="AAA_11"/>
    <property type="match status" value="1"/>
</dbReference>
<evidence type="ECO:0000256" key="1">
    <source>
        <dbReference type="ARBA" id="ARBA00007913"/>
    </source>
</evidence>
<evidence type="ECO:0000259" key="6">
    <source>
        <dbReference type="Pfam" id="PF10881"/>
    </source>
</evidence>
<dbReference type="InterPro" id="IPR041677">
    <property type="entry name" value="DNA2/NAM7_AAA_11"/>
</dbReference>
<dbReference type="SUPFAM" id="SSF52540">
    <property type="entry name" value="P-loop containing nucleoside triphosphate hydrolases"/>
    <property type="match status" value="1"/>
</dbReference>